<dbReference type="EMBL" id="JAGHKP010000001">
    <property type="protein sequence ID" value="MBO9150912.1"/>
    <property type="molecule type" value="Genomic_DNA"/>
</dbReference>
<reference evidence="2" key="1">
    <citation type="submission" date="2021-03" db="EMBL/GenBank/DDBJ databases">
        <title>Assistant Professor.</title>
        <authorList>
            <person name="Huq M.A."/>
        </authorList>
    </citation>
    <scope>NUCLEOTIDE SEQUENCE [LARGE SCALE GENOMIC DNA]</scope>
    <source>
        <strain evidence="2">MAH-28</strain>
    </source>
</reference>
<protein>
    <recommendedName>
        <fullName evidence="3">DNA-binding protein</fullName>
    </recommendedName>
</protein>
<sequence length="114" mass="13041">MLQSFDYLDEILERQHRTARDMEPAYYASELLEALGYSLQEAGGAMERAMQACAALHIPVELNFRRAYCCNNSEMEADWLLSGLAGYFLIVNCDPRHPAVARAQIHLLKKHYSF</sequence>
<dbReference type="RefSeq" id="WP_209142601.1">
    <property type="nucleotide sequence ID" value="NZ_JAGHKP010000001.1"/>
</dbReference>
<evidence type="ECO:0008006" key="3">
    <source>
        <dbReference type="Google" id="ProtNLM"/>
    </source>
</evidence>
<gene>
    <name evidence="1" type="ORF">J7I43_01725</name>
</gene>
<name>A0ABS3Y8B4_9BACT</name>
<accession>A0ABS3Y8B4</accession>
<comment type="caution">
    <text evidence="1">The sequence shown here is derived from an EMBL/GenBank/DDBJ whole genome shotgun (WGS) entry which is preliminary data.</text>
</comment>
<organism evidence="1 2">
    <name type="scientific">Chitinophaga chungangae</name>
    <dbReference type="NCBI Taxonomy" id="2821488"/>
    <lineage>
        <taxon>Bacteria</taxon>
        <taxon>Pseudomonadati</taxon>
        <taxon>Bacteroidota</taxon>
        <taxon>Chitinophagia</taxon>
        <taxon>Chitinophagales</taxon>
        <taxon>Chitinophagaceae</taxon>
        <taxon>Chitinophaga</taxon>
    </lineage>
</organism>
<proteinExistence type="predicted"/>
<keyword evidence="2" id="KW-1185">Reference proteome</keyword>
<evidence type="ECO:0000313" key="2">
    <source>
        <dbReference type="Proteomes" id="UP000679126"/>
    </source>
</evidence>
<dbReference type="Proteomes" id="UP000679126">
    <property type="component" value="Unassembled WGS sequence"/>
</dbReference>
<evidence type="ECO:0000313" key="1">
    <source>
        <dbReference type="EMBL" id="MBO9150912.1"/>
    </source>
</evidence>